<sequence length="32" mass="3505">MENVELNVKMNGIVSCVFDIAMIGPVRVLANK</sequence>
<protein>
    <submittedName>
        <fullName evidence="1">Uncharacterized protein</fullName>
    </submittedName>
</protein>
<evidence type="ECO:0000313" key="1">
    <source>
        <dbReference type="EMBL" id="ACS78834.1"/>
    </source>
</evidence>
<dbReference type="HOGENOM" id="CLU_3389078_0_0_7"/>
<keyword evidence="2" id="KW-1185">Reference proteome</keyword>
<dbReference type="STRING" id="526222.Desal_0768"/>
<evidence type="ECO:0000313" key="2">
    <source>
        <dbReference type="Proteomes" id="UP000002601"/>
    </source>
</evidence>
<dbReference type="EMBL" id="CP001649">
    <property type="protein sequence ID" value="ACS78834.1"/>
    <property type="molecule type" value="Genomic_DNA"/>
</dbReference>
<reference evidence="1 2" key="1">
    <citation type="submission" date="2009-06" db="EMBL/GenBank/DDBJ databases">
        <title>Complete sequence of Desulfovibrio salexigens DSM 2638.</title>
        <authorList>
            <consortium name="US DOE Joint Genome Institute"/>
            <person name="Lucas S."/>
            <person name="Copeland A."/>
            <person name="Lapidus A."/>
            <person name="Glavina del Rio T."/>
            <person name="Tice H."/>
            <person name="Bruce D."/>
            <person name="Goodwin L."/>
            <person name="Pitluck S."/>
            <person name="Munk A.C."/>
            <person name="Brettin T."/>
            <person name="Detter J.C."/>
            <person name="Han C."/>
            <person name="Tapia R."/>
            <person name="Larimer F."/>
            <person name="Land M."/>
            <person name="Hauser L."/>
            <person name="Kyrpides N."/>
            <person name="Anderson I."/>
            <person name="Wall J.D."/>
            <person name="Arkin A.P."/>
            <person name="Dehal P."/>
            <person name="Chivian D."/>
            <person name="Giles B."/>
            <person name="Hazen T.C."/>
        </authorList>
    </citation>
    <scope>NUCLEOTIDE SEQUENCE [LARGE SCALE GENOMIC DNA]</scope>
    <source>
        <strain evidence="2">ATCC 14822 / DSM 2638 / NCIMB 8403 / VKM B-1763</strain>
    </source>
</reference>
<name>C6BZ10_MARSD</name>
<dbReference type="KEGG" id="dsa:Desal_0768"/>
<accession>C6BZ10</accession>
<organism evidence="1 2">
    <name type="scientific">Maridesulfovibrio salexigens (strain ATCC 14822 / DSM 2638 / NCIMB 8403 / VKM B-1763)</name>
    <name type="common">Desulfovibrio salexigens</name>
    <dbReference type="NCBI Taxonomy" id="526222"/>
    <lineage>
        <taxon>Bacteria</taxon>
        <taxon>Pseudomonadati</taxon>
        <taxon>Thermodesulfobacteriota</taxon>
        <taxon>Desulfovibrionia</taxon>
        <taxon>Desulfovibrionales</taxon>
        <taxon>Desulfovibrionaceae</taxon>
        <taxon>Maridesulfovibrio</taxon>
    </lineage>
</organism>
<proteinExistence type="predicted"/>
<dbReference type="AlphaFoldDB" id="C6BZ10"/>
<dbReference type="Proteomes" id="UP000002601">
    <property type="component" value="Chromosome"/>
</dbReference>
<gene>
    <name evidence="1" type="ordered locus">Desal_0768</name>
</gene>